<keyword evidence="3" id="KW-0012">Acyltransferase</keyword>
<evidence type="ECO:0000256" key="4">
    <source>
        <dbReference type="RuleBase" id="RU003694"/>
    </source>
</evidence>
<accession>A0A6B9MIZ5</accession>
<dbReference type="GO" id="GO:0004315">
    <property type="term" value="F:3-oxoacyl-[acyl-carrier-protein] synthase activity"/>
    <property type="evidence" value="ECO:0007669"/>
    <property type="project" value="InterPro"/>
</dbReference>
<keyword evidence="2 4" id="KW-0808">Transferase</keyword>
<reference evidence="6" key="1">
    <citation type="journal article" date="2019" name="Org. Lett.">
        <title>Genetic Manipulation of an Aminotransferase Family Gene dtlA Activates Youssoufenes in Marine-Derived Streptomyces youssoufiensis.</title>
        <authorList>
            <person name="Li H."/>
            <person name="Liu J."/>
            <person name="Deng Z."/>
            <person name="Li T."/>
            <person name="Liu Z."/>
            <person name="Che Q."/>
            <person name="Li W."/>
        </authorList>
    </citation>
    <scope>NUCLEOTIDE SEQUENCE</scope>
    <source>
        <strain evidence="6">OUC6819</strain>
    </source>
</reference>
<dbReference type="EMBL" id="MN844187">
    <property type="protein sequence ID" value="QHB92589.1"/>
    <property type="molecule type" value="Genomic_DNA"/>
</dbReference>
<dbReference type="PROSITE" id="PS52004">
    <property type="entry name" value="KS3_2"/>
    <property type="match status" value="1"/>
</dbReference>
<evidence type="ECO:0000256" key="2">
    <source>
        <dbReference type="ARBA" id="ARBA00022679"/>
    </source>
</evidence>
<dbReference type="PROSITE" id="PS00606">
    <property type="entry name" value="KS3_1"/>
    <property type="match status" value="1"/>
</dbReference>
<dbReference type="SMART" id="SM00825">
    <property type="entry name" value="PKS_KS"/>
    <property type="match status" value="1"/>
</dbReference>
<dbReference type="AlphaFoldDB" id="A0A6B9MIZ5"/>
<dbReference type="PANTHER" id="PTHR11712:SF336">
    <property type="entry name" value="3-OXOACYL-[ACYL-CARRIER-PROTEIN] SYNTHASE, MITOCHONDRIAL"/>
    <property type="match status" value="1"/>
</dbReference>
<dbReference type="GO" id="GO:0006633">
    <property type="term" value="P:fatty acid biosynthetic process"/>
    <property type="evidence" value="ECO:0007669"/>
    <property type="project" value="InterPro"/>
</dbReference>
<organism evidence="6">
    <name type="scientific">Streptomyces youssoufiensis</name>
    <dbReference type="NCBI Taxonomy" id="654447"/>
    <lineage>
        <taxon>Bacteria</taxon>
        <taxon>Bacillati</taxon>
        <taxon>Actinomycetota</taxon>
        <taxon>Actinomycetes</taxon>
        <taxon>Kitasatosporales</taxon>
        <taxon>Streptomycetaceae</taxon>
        <taxon>Streptomyces</taxon>
    </lineage>
</organism>
<evidence type="ECO:0000256" key="1">
    <source>
        <dbReference type="ARBA" id="ARBA00008467"/>
    </source>
</evidence>
<dbReference type="InterPro" id="IPR014030">
    <property type="entry name" value="Ketoacyl_synth_N"/>
</dbReference>
<protein>
    <submittedName>
        <fullName evidence="6">YsfB</fullName>
    </submittedName>
</protein>
<dbReference type="InterPro" id="IPR014031">
    <property type="entry name" value="Ketoacyl_synth_C"/>
</dbReference>
<evidence type="ECO:0000313" key="6">
    <source>
        <dbReference type="EMBL" id="QHB92589.1"/>
    </source>
</evidence>
<dbReference type="PANTHER" id="PTHR11712">
    <property type="entry name" value="POLYKETIDE SYNTHASE-RELATED"/>
    <property type="match status" value="1"/>
</dbReference>
<comment type="similarity">
    <text evidence="1 4">Belongs to the thiolase-like superfamily. Beta-ketoacyl-ACP synthases family.</text>
</comment>
<dbReference type="InterPro" id="IPR000794">
    <property type="entry name" value="Beta-ketoacyl_synthase"/>
</dbReference>
<dbReference type="InterPro" id="IPR016039">
    <property type="entry name" value="Thiolase-like"/>
</dbReference>
<dbReference type="Gene3D" id="3.40.47.10">
    <property type="match status" value="1"/>
</dbReference>
<dbReference type="Pfam" id="PF02801">
    <property type="entry name" value="Ketoacyl-synt_C"/>
    <property type="match status" value="1"/>
</dbReference>
<dbReference type="InterPro" id="IPR020841">
    <property type="entry name" value="PKS_Beta-ketoAc_synthase_dom"/>
</dbReference>
<evidence type="ECO:0000256" key="3">
    <source>
        <dbReference type="ARBA" id="ARBA00023315"/>
    </source>
</evidence>
<dbReference type="Pfam" id="PF00109">
    <property type="entry name" value="ketoacyl-synt"/>
    <property type="match status" value="1"/>
</dbReference>
<dbReference type="CDD" id="cd00834">
    <property type="entry name" value="KAS_I_II"/>
    <property type="match status" value="1"/>
</dbReference>
<evidence type="ECO:0000259" key="5">
    <source>
        <dbReference type="PROSITE" id="PS52004"/>
    </source>
</evidence>
<gene>
    <name evidence="6" type="primary">ysfB</name>
</gene>
<sequence length="403" mass="41602">MSLRRVVITGLGPVSSIGIGASAYSEGLREGVNGVSPIACFDPTGFPYIMAGEVHAFRPEDMVRRLSVDEWGRTSLFAASAARLAVADAGIDEDELAASRAGSSMGTTGGESQVLEKLTEDSLTAGMGGLDAGLVRQVGSARLSQAVNRELRLTGDAVTLSTACSASNYALGYAYDLIRTGEADYMIAGGADSVGRWSHAGFYRLGALTEKACSPFDANRSGIITGEGGAAMFLESLESAQARGAHIHAEVLGYGLNCDANHMVAPNRDSIAECMRIAHANSGVKAEEVDYICAHGTGTPANDFVEASAVVDVFGENPPPISSTKSMLGHTMGAASGLGAIASVLGIAGSFLPPTINFNTPDPDMPKIDPVPNKARAADVRIAQVNGFAFGGNNAIVMLGRPE</sequence>
<dbReference type="SUPFAM" id="SSF53901">
    <property type="entry name" value="Thiolase-like"/>
    <property type="match status" value="2"/>
</dbReference>
<proteinExistence type="inferred from homology"/>
<feature type="domain" description="Ketosynthase family 3 (KS3)" evidence="5">
    <location>
        <begin position="1"/>
        <end position="401"/>
    </location>
</feature>
<name>A0A6B9MIZ5_9ACTN</name>
<dbReference type="InterPro" id="IPR018201">
    <property type="entry name" value="Ketoacyl_synth_AS"/>
</dbReference>